<protein>
    <recommendedName>
        <fullName evidence="4">MEIOB-like N-terminal domain-containing protein</fullName>
    </recommendedName>
</protein>
<keyword evidence="2" id="KW-0469">Meiosis</keyword>
<reference evidence="5 6" key="1">
    <citation type="journal article" date="2023" name="Insect Mol. Biol.">
        <title>Genome sequencing provides insights into the evolution of gene families encoding plant cell wall-degrading enzymes in longhorned beetles.</title>
        <authorList>
            <person name="Shin N.R."/>
            <person name="Okamura Y."/>
            <person name="Kirsch R."/>
            <person name="Pauchet Y."/>
        </authorList>
    </citation>
    <scope>NUCLEOTIDE SEQUENCE [LARGE SCALE GENOMIC DNA]</scope>
    <source>
        <strain evidence="5">EAD_L_NR</strain>
    </source>
</reference>
<evidence type="ECO:0000313" key="5">
    <source>
        <dbReference type="EMBL" id="KAJ8917450.1"/>
    </source>
</evidence>
<dbReference type="InterPro" id="IPR012340">
    <property type="entry name" value="NA-bd_OB-fold"/>
</dbReference>
<keyword evidence="6" id="KW-1185">Reference proteome</keyword>
<dbReference type="InterPro" id="IPR052469">
    <property type="entry name" value="MEIOB"/>
</dbReference>
<dbReference type="GO" id="GO:0003697">
    <property type="term" value="F:single-stranded DNA binding"/>
    <property type="evidence" value="ECO:0007669"/>
    <property type="project" value="TreeGrafter"/>
</dbReference>
<dbReference type="AlphaFoldDB" id="A0AAV8VU68"/>
<dbReference type="PANTHER" id="PTHR21166">
    <property type="entry name" value="CELL DIVISION CONTROL PROTEIN 24 OB DOMAIN-CONTAINING PROTEIN-RELATED"/>
    <property type="match status" value="1"/>
</dbReference>
<dbReference type="Gene3D" id="2.40.50.140">
    <property type="entry name" value="Nucleic acid-binding proteins"/>
    <property type="match status" value="3"/>
</dbReference>
<evidence type="ECO:0000256" key="3">
    <source>
        <dbReference type="ARBA" id="ARBA00038329"/>
    </source>
</evidence>
<dbReference type="SUPFAM" id="SSF50249">
    <property type="entry name" value="Nucleic acid-binding proteins"/>
    <property type="match status" value="2"/>
</dbReference>
<organism evidence="5 6">
    <name type="scientific">Exocentrus adspersus</name>
    <dbReference type="NCBI Taxonomy" id="1586481"/>
    <lineage>
        <taxon>Eukaryota</taxon>
        <taxon>Metazoa</taxon>
        <taxon>Ecdysozoa</taxon>
        <taxon>Arthropoda</taxon>
        <taxon>Hexapoda</taxon>
        <taxon>Insecta</taxon>
        <taxon>Pterygota</taxon>
        <taxon>Neoptera</taxon>
        <taxon>Endopterygota</taxon>
        <taxon>Coleoptera</taxon>
        <taxon>Polyphaga</taxon>
        <taxon>Cucujiformia</taxon>
        <taxon>Chrysomeloidea</taxon>
        <taxon>Cerambycidae</taxon>
        <taxon>Lamiinae</taxon>
        <taxon>Acanthocinini</taxon>
        <taxon>Exocentrus</taxon>
    </lineage>
</organism>
<proteinExistence type="inferred from homology"/>
<evidence type="ECO:0000259" key="4">
    <source>
        <dbReference type="Pfam" id="PF24903"/>
    </source>
</evidence>
<dbReference type="Proteomes" id="UP001159042">
    <property type="component" value="Unassembled WGS sequence"/>
</dbReference>
<evidence type="ECO:0000256" key="2">
    <source>
        <dbReference type="ARBA" id="ARBA00023254"/>
    </source>
</evidence>
<sequence length="466" mass="52479">MATIPVSLQKVSIRNLDPNLDNVLIVGIIIGKSRPKKFLDPKAEVDAYRGVWSFTLRDSPQDYINVTYWNSSEVVFQANDKFHTGDVVEVINPRIIIRKINDYSEQFRPMVTSPFGLSLNERSSIIKHDGDPRRYLTLLRYPTKPVAGFMAIRDVHNNGANIKDTHVDILGAIRGLGAIRTINTKNKETLQVRTIEVFDHTAPSLKIEIWEPDIISRSINWKPRVTAVFFADLRICWSSFERSYIAKVSSRTIVTENPHGAEVEALLSYAQNAPIQTFEIVDQLVTALPDPSTIQDVMSIKQIQDKINHLQESTSGTKQFTALVFAFVSSLDLDGLSRTLIIKCGRCKAMMNGLQCENSECLTAFDNEVTEPEIVFAIKVMLTDHTGTLTNCRFSGLAAEQALNCTAQEFSNMSDDEKCVLKWKYLMERCAVRIAVLFIGRQNPIISIVHLTLANTLEVARRLPVY</sequence>
<dbReference type="PANTHER" id="PTHR21166:SF2">
    <property type="entry name" value="CELL DIVISION CONTROL PROTEIN 24 OB DOMAIN-CONTAINING PROTEIN-RELATED"/>
    <property type="match status" value="1"/>
</dbReference>
<comment type="caution">
    <text evidence="5">The sequence shown here is derived from an EMBL/GenBank/DDBJ whole genome shotgun (WGS) entry which is preliminary data.</text>
</comment>
<dbReference type="Pfam" id="PF24903">
    <property type="entry name" value="OB_MEIOB_N"/>
    <property type="match status" value="1"/>
</dbReference>
<gene>
    <name evidence="5" type="ORF">NQ315_005497</name>
</gene>
<evidence type="ECO:0000256" key="1">
    <source>
        <dbReference type="ARBA" id="ARBA00023125"/>
    </source>
</evidence>
<dbReference type="InterPro" id="IPR056880">
    <property type="entry name" value="OB_MEIOB_N"/>
</dbReference>
<keyword evidence="1" id="KW-0238">DNA-binding</keyword>
<name>A0AAV8VU68_9CUCU</name>
<feature type="domain" description="MEIOB-like N-terminal" evidence="4">
    <location>
        <begin position="8"/>
        <end position="144"/>
    </location>
</feature>
<comment type="similarity">
    <text evidence="3">Belongs to the MEIOB family.</text>
</comment>
<dbReference type="GO" id="GO:0008310">
    <property type="term" value="F:single-stranded DNA 3'-5' DNA exonuclease activity"/>
    <property type="evidence" value="ECO:0007669"/>
    <property type="project" value="TreeGrafter"/>
</dbReference>
<accession>A0AAV8VU68</accession>
<evidence type="ECO:0000313" key="6">
    <source>
        <dbReference type="Proteomes" id="UP001159042"/>
    </source>
</evidence>
<dbReference type="EMBL" id="JANEYG010000033">
    <property type="protein sequence ID" value="KAJ8917450.1"/>
    <property type="molecule type" value="Genomic_DNA"/>
</dbReference>
<dbReference type="GO" id="GO:0000712">
    <property type="term" value="P:resolution of meiotic recombination intermediates"/>
    <property type="evidence" value="ECO:0007669"/>
    <property type="project" value="TreeGrafter"/>
</dbReference>